<evidence type="ECO:0000256" key="5">
    <source>
        <dbReference type="ARBA" id="ARBA00023211"/>
    </source>
</evidence>
<name>A0A8S1CH84_9INSE</name>
<dbReference type="Pfam" id="PF16189">
    <property type="entry name" value="Creatinase_N_2"/>
    <property type="match status" value="1"/>
</dbReference>
<evidence type="ECO:0000256" key="4">
    <source>
        <dbReference type="ARBA" id="ARBA00022801"/>
    </source>
</evidence>
<dbReference type="FunFam" id="3.90.230.10:FF:000007">
    <property type="entry name" value="Xaa-Pro aminopeptidase P"/>
    <property type="match status" value="1"/>
</dbReference>
<keyword evidence="4" id="KW-0378">Hydrolase</keyword>
<dbReference type="OrthoDB" id="9995434at2759"/>
<dbReference type="Gene3D" id="3.40.350.10">
    <property type="entry name" value="Creatinase/prolidase N-terminal domain"/>
    <property type="match status" value="1"/>
</dbReference>
<dbReference type="AlphaFoldDB" id="A0A8S1CH84"/>
<comment type="cofactor">
    <cofactor evidence="1">
        <name>Mn(2+)</name>
        <dbReference type="ChEBI" id="CHEBI:29035"/>
    </cofactor>
</comment>
<comment type="similarity">
    <text evidence="2">Belongs to the peptidase M24B family.</text>
</comment>
<evidence type="ECO:0000259" key="6">
    <source>
        <dbReference type="Pfam" id="PF00557"/>
    </source>
</evidence>
<comment type="caution">
    <text evidence="7">The sequence shown here is derived from an EMBL/GenBank/DDBJ whole genome shotgun (WGS) entry which is preliminary data.</text>
</comment>
<dbReference type="InterPro" id="IPR029149">
    <property type="entry name" value="Creatin/AminoP/Spt16_N"/>
</dbReference>
<dbReference type="PANTHER" id="PTHR43763">
    <property type="entry name" value="XAA-PRO AMINOPEPTIDASE 1"/>
    <property type="match status" value="1"/>
</dbReference>
<keyword evidence="5" id="KW-0464">Manganese</keyword>
<dbReference type="Proteomes" id="UP000494165">
    <property type="component" value="Unassembled WGS sequence"/>
</dbReference>
<dbReference type="GO" id="GO:0005737">
    <property type="term" value="C:cytoplasm"/>
    <property type="evidence" value="ECO:0007669"/>
    <property type="project" value="UniProtKB-ARBA"/>
</dbReference>
<dbReference type="PANTHER" id="PTHR43763:SF20">
    <property type="entry name" value="XAA-PRO AMINOPEPTIDASE APEPP"/>
    <property type="match status" value="1"/>
</dbReference>
<evidence type="ECO:0000256" key="1">
    <source>
        <dbReference type="ARBA" id="ARBA00001936"/>
    </source>
</evidence>
<dbReference type="InterPro" id="IPR050422">
    <property type="entry name" value="X-Pro_aminopeptidase_P"/>
</dbReference>
<dbReference type="Gene3D" id="3.90.230.10">
    <property type="entry name" value="Creatinase/methionine aminopeptidase superfamily"/>
    <property type="match status" value="1"/>
</dbReference>
<evidence type="ECO:0000313" key="8">
    <source>
        <dbReference type="Proteomes" id="UP000494165"/>
    </source>
</evidence>
<evidence type="ECO:0000256" key="2">
    <source>
        <dbReference type="ARBA" id="ARBA00008766"/>
    </source>
</evidence>
<evidence type="ECO:0000313" key="7">
    <source>
        <dbReference type="EMBL" id="CAB3364599.1"/>
    </source>
</evidence>
<accession>A0A8S1CH84</accession>
<dbReference type="InterPro" id="IPR036005">
    <property type="entry name" value="Creatinase/aminopeptidase-like"/>
</dbReference>
<evidence type="ECO:0000256" key="3">
    <source>
        <dbReference type="ARBA" id="ARBA00022723"/>
    </source>
</evidence>
<proteinExistence type="inferred from homology"/>
<feature type="domain" description="Peptidase M24" evidence="6">
    <location>
        <begin position="110"/>
        <end position="274"/>
    </location>
</feature>
<dbReference type="InterPro" id="IPR000994">
    <property type="entry name" value="Pept_M24"/>
</dbReference>
<organism evidence="7 8">
    <name type="scientific">Cloeon dipterum</name>
    <dbReference type="NCBI Taxonomy" id="197152"/>
    <lineage>
        <taxon>Eukaryota</taxon>
        <taxon>Metazoa</taxon>
        <taxon>Ecdysozoa</taxon>
        <taxon>Arthropoda</taxon>
        <taxon>Hexapoda</taxon>
        <taxon>Insecta</taxon>
        <taxon>Pterygota</taxon>
        <taxon>Palaeoptera</taxon>
        <taxon>Ephemeroptera</taxon>
        <taxon>Pisciforma</taxon>
        <taxon>Baetidae</taxon>
        <taxon>Cloeon</taxon>
    </lineage>
</organism>
<dbReference type="Pfam" id="PF00557">
    <property type="entry name" value="Peptidase_M24"/>
    <property type="match status" value="1"/>
</dbReference>
<protein>
    <recommendedName>
        <fullName evidence="6">Peptidase M24 domain-containing protein</fullName>
    </recommendedName>
</protein>
<dbReference type="GO" id="GO:0046872">
    <property type="term" value="F:metal ion binding"/>
    <property type="evidence" value="ECO:0007669"/>
    <property type="project" value="UniProtKB-KW"/>
</dbReference>
<dbReference type="EMBL" id="CADEPI010000017">
    <property type="protein sequence ID" value="CAB3364599.1"/>
    <property type="molecule type" value="Genomic_DNA"/>
</dbReference>
<sequence length="275" mass="29991">MGGGLCAAAACPGLTLSQTSAVLYIDESKLPPEIHQHFETEGIQVTFSPYNAITTCIESAVNELSPSDKIWISEKSSIALTSLVPENMLLTDISPVSLMKTIKNATEVDGMINAHIRDASALCRYFAWLEKEVALGNKVTEISGATKLKQFRSELDEFVGLSFETISSVGPNAAIIHYSPDPTTDRPITDQHIYLCDSGAQFQDGTTDVTRTIHLGTPTDFEKESFTRVFKGAFAIRSCIFPNKLKGNYLDTLARKPLWNIGLDYLHGTSHGIGS</sequence>
<reference evidence="7 8" key="1">
    <citation type="submission" date="2020-04" db="EMBL/GenBank/DDBJ databases">
        <authorList>
            <person name="Alioto T."/>
            <person name="Alioto T."/>
            <person name="Gomez Garrido J."/>
        </authorList>
    </citation>
    <scope>NUCLEOTIDE SEQUENCE [LARGE SCALE GENOMIC DNA]</scope>
</reference>
<keyword evidence="8" id="KW-1185">Reference proteome</keyword>
<gene>
    <name evidence="7" type="ORF">CLODIP_2_CD03534</name>
</gene>
<dbReference type="SUPFAM" id="SSF55920">
    <property type="entry name" value="Creatinase/aminopeptidase"/>
    <property type="match status" value="1"/>
</dbReference>
<keyword evidence="3" id="KW-0479">Metal-binding</keyword>
<dbReference type="GO" id="GO:0016787">
    <property type="term" value="F:hydrolase activity"/>
    <property type="evidence" value="ECO:0007669"/>
    <property type="project" value="UniProtKB-KW"/>
</dbReference>